<evidence type="ECO:0000256" key="4">
    <source>
        <dbReference type="ARBA" id="ARBA00023125"/>
    </source>
</evidence>
<dbReference type="PANTHER" id="PTHR45967:SF38">
    <property type="entry name" value="G-BOX-BINDING FACTOR 2"/>
    <property type="match status" value="1"/>
</dbReference>
<dbReference type="Pfam" id="PF00170">
    <property type="entry name" value="bZIP_1"/>
    <property type="match status" value="1"/>
</dbReference>
<dbReference type="Proteomes" id="UP001497480">
    <property type="component" value="Unassembled WGS sequence"/>
</dbReference>
<feature type="compositionally biased region" description="Basic and acidic residues" evidence="7">
    <location>
        <begin position="207"/>
        <end position="226"/>
    </location>
</feature>
<comment type="similarity">
    <text evidence="2">Belongs to the bZIP family.</text>
</comment>
<reference evidence="9 10" key="1">
    <citation type="submission" date="2024-03" db="EMBL/GenBank/DDBJ databases">
        <authorList>
            <person name="Martinez-Hernandez J."/>
        </authorList>
    </citation>
    <scope>NUCLEOTIDE SEQUENCE [LARGE SCALE GENOMIC DNA]</scope>
</reference>
<dbReference type="SUPFAM" id="SSF57959">
    <property type="entry name" value="Leucine zipper domain"/>
    <property type="match status" value="1"/>
</dbReference>
<evidence type="ECO:0000256" key="6">
    <source>
        <dbReference type="ARBA" id="ARBA00023242"/>
    </source>
</evidence>
<evidence type="ECO:0000313" key="10">
    <source>
        <dbReference type="Proteomes" id="UP001497480"/>
    </source>
</evidence>
<protein>
    <recommendedName>
        <fullName evidence="8">BZIP domain-containing protein</fullName>
    </recommendedName>
</protein>
<dbReference type="PROSITE" id="PS50217">
    <property type="entry name" value="BZIP"/>
    <property type="match status" value="1"/>
</dbReference>
<feature type="region of interest" description="Disordered" evidence="7">
    <location>
        <begin position="205"/>
        <end position="236"/>
    </location>
</feature>
<dbReference type="GO" id="GO:0043565">
    <property type="term" value="F:sequence-specific DNA binding"/>
    <property type="evidence" value="ECO:0007669"/>
    <property type="project" value="InterPro"/>
</dbReference>
<keyword evidence="3" id="KW-0805">Transcription regulation</keyword>
<accession>A0AAV1X0G0</accession>
<dbReference type="GO" id="GO:0003700">
    <property type="term" value="F:DNA-binding transcription factor activity"/>
    <property type="evidence" value="ECO:0007669"/>
    <property type="project" value="InterPro"/>
</dbReference>
<dbReference type="CDD" id="cd14702">
    <property type="entry name" value="bZIP_plant_GBF1"/>
    <property type="match status" value="1"/>
</dbReference>
<evidence type="ECO:0000256" key="5">
    <source>
        <dbReference type="ARBA" id="ARBA00023163"/>
    </source>
</evidence>
<evidence type="ECO:0000256" key="3">
    <source>
        <dbReference type="ARBA" id="ARBA00023015"/>
    </source>
</evidence>
<feature type="domain" description="BZIP" evidence="8">
    <location>
        <begin position="211"/>
        <end position="274"/>
    </location>
</feature>
<dbReference type="InterPro" id="IPR044827">
    <property type="entry name" value="GBF-like"/>
</dbReference>
<gene>
    <name evidence="9" type="ORF">LLUT_LOCUS15917</name>
</gene>
<dbReference type="EMBL" id="CAXHTB010000011">
    <property type="protein sequence ID" value="CAL0314857.1"/>
    <property type="molecule type" value="Genomic_DNA"/>
</dbReference>
<dbReference type="InterPro" id="IPR046347">
    <property type="entry name" value="bZIP_sf"/>
</dbReference>
<dbReference type="GO" id="GO:0005634">
    <property type="term" value="C:nucleus"/>
    <property type="evidence" value="ECO:0007669"/>
    <property type="project" value="UniProtKB-SubCell"/>
</dbReference>
<dbReference type="AlphaFoldDB" id="A0AAV1X0G0"/>
<dbReference type="InterPro" id="IPR045314">
    <property type="entry name" value="bZIP_plant_GBF1"/>
</dbReference>
<keyword evidence="5" id="KW-0804">Transcription</keyword>
<comment type="subcellular location">
    <subcellularLocation>
        <location evidence="1">Nucleus</location>
    </subcellularLocation>
</comment>
<dbReference type="InterPro" id="IPR004827">
    <property type="entry name" value="bZIP"/>
</dbReference>
<evidence type="ECO:0000313" key="9">
    <source>
        <dbReference type="EMBL" id="CAL0314857.1"/>
    </source>
</evidence>
<dbReference type="PANTHER" id="PTHR45967">
    <property type="entry name" value="G-BOX-BINDING FACTOR 3-RELATED"/>
    <property type="match status" value="1"/>
</dbReference>
<comment type="caution">
    <text evidence="9">The sequence shown here is derived from an EMBL/GenBank/DDBJ whole genome shotgun (WGS) entry which is preliminary data.</text>
</comment>
<keyword evidence="4" id="KW-0238">DNA-binding</keyword>
<evidence type="ECO:0000259" key="8">
    <source>
        <dbReference type="PROSITE" id="PS50217"/>
    </source>
</evidence>
<evidence type="ECO:0000256" key="1">
    <source>
        <dbReference type="ARBA" id="ARBA00004123"/>
    </source>
</evidence>
<sequence>MGTEGSNSFDTPYRLLMPQDDDGAANKPLPPYWNPMQTFDNSGSTSTSFLNPHAAGSYFSNYALPEQGNGTPFQYGLMHDATRLSNNPIVSRDAALVFSEKLRGTFDENNVDSIKKIDGNLRPGTLKFKESRNKCNISSIPKNDKHGMSLSGSKESQAEGDDTNNDFPLTVKQQYTVMLGNANSSEQNQNSGTCLNTTGTSVQFSKLGEDEIRKERKRQSNRESAKRSRMRKQKECEELHRNMDILKDENSELTHLLMKLSEECLELRTENDSIEEELVEMHGPESIADLLPMKPASVGSQTTVKEES</sequence>
<dbReference type="SMART" id="SM00338">
    <property type="entry name" value="BRLZ"/>
    <property type="match status" value="1"/>
</dbReference>
<feature type="compositionally biased region" description="Polar residues" evidence="7">
    <location>
        <begin position="1"/>
        <end position="10"/>
    </location>
</feature>
<evidence type="ECO:0000256" key="2">
    <source>
        <dbReference type="ARBA" id="ARBA00007163"/>
    </source>
</evidence>
<organism evidence="9 10">
    <name type="scientific">Lupinus luteus</name>
    <name type="common">European yellow lupine</name>
    <dbReference type="NCBI Taxonomy" id="3873"/>
    <lineage>
        <taxon>Eukaryota</taxon>
        <taxon>Viridiplantae</taxon>
        <taxon>Streptophyta</taxon>
        <taxon>Embryophyta</taxon>
        <taxon>Tracheophyta</taxon>
        <taxon>Spermatophyta</taxon>
        <taxon>Magnoliopsida</taxon>
        <taxon>eudicotyledons</taxon>
        <taxon>Gunneridae</taxon>
        <taxon>Pentapetalae</taxon>
        <taxon>rosids</taxon>
        <taxon>fabids</taxon>
        <taxon>Fabales</taxon>
        <taxon>Fabaceae</taxon>
        <taxon>Papilionoideae</taxon>
        <taxon>50 kb inversion clade</taxon>
        <taxon>genistoids sensu lato</taxon>
        <taxon>core genistoids</taxon>
        <taxon>Genisteae</taxon>
        <taxon>Lupinus</taxon>
    </lineage>
</organism>
<evidence type="ECO:0000256" key="7">
    <source>
        <dbReference type="SAM" id="MobiDB-lite"/>
    </source>
</evidence>
<keyword evidence="6" id="KW-0539">Nucleus</keyword>
<name>A0AAV1X0G0_LUPLU</name>
<dbReference type="Gene3D" id="1.20.5.170">
    <property type="match status" value="1"/>
</dbReference>
<feature type="region of interest" description="Disordered" evidence="7">
    <location>
        <begin position="1"/>
        <end position="25"/>
    </location>
</feature>
<feature type="region of interest" description="Disordered" evidence="7">
    <location>
        <begin position="132"/>
        <end position="167"/>
    </location>
</feature>
<dbReference type="PROSITE" id="PS00036">
    <property type="entry name" value="BZIP_BASIC"/>
    <property type="match status" value="1"/>
</dbReference>
<keyword evidence="10" id="KW-1185">Reference proteome</keyword>
<proteinExistence type="inferred from homology"/>